<keyword evidence="2 4" id="KW-0378">Hydrolase</keyword>
<dbReference type="PANTHER" id="PTHR11839">
    <property type="entry name" value="UDP/ADP-SUGAR PYROPHOSPHATASE"/>
    <property type="match status" value="1"/>
</dbReference>
<accession>A0A6J4IU00</accession>
<dbReference type="GO" id="GO:0047631">
    <property type="term" value="F:ADP-ribose diphosphatase activity"/>
    <property type="evidence" value="ECO:0007669"/>
    <property type="project" value="UniProtKB-EC"/>
</dbReference>
<dbReference type="Pfam" id="PF00293">
    <property type="entry name" value="NUDIX"/>
    <property type="match status" value="1"/>
</dbReference>
<dbReference type="CDD" id="cd03424">
    <property type="entry name" value="NUDIX_ADPRase_Nudt5_UGPPase_Nudt14"/>
    <property type="match status" value="1"/>
</dbReference>
<organism evidence="4">
    <name type="scientific">uncultured Armatimonadetes bacterium</name>
    <dbReference type="NCBI Taxonomy" id="157466"/>
    <lineage>
        <taxon>Bacteria</taxon>
        <taxon>Bacillati</taxon>
        <taxon>Armatimonadota</taxon>
        <taxon>environmental samples</taxon>
    </lineage>
</organism>
<dbReference type="GO" id="GO:0019693">
    <property type="term" value="P:ribose phosphate metabolic process"/>
    <property type="evidence" value="ECO:0007669"/>
    <property type="project" value="TreeGrafter"/>
</dbReference>
<dbReference type="GO" id="GO:0006753">
    <property type="term" value="P:nucleoside phosphate metabolic process"/>
    <property type="evidence" value="ECO:0007669"/>
    <property type="project" value="TreeGrafter"/>
</dbReference>
<dbReference type="PROSITE" id="PS00893">
    <property type="entry name" value="NUDIX_BOX"/>
    <property type="match status" value="1"/>
</dbReference>
<comment type="cofactor">
    <cofactor evidence="1">
        <name>Mg(2+)</name>
        <dbReference type="ChEBI" id="CHEBI:18420"/>
    </cofactor>
</comment>
<dbReference type="GO" id="GO:0005829">
    <property type="term" value="C:cytosol"/>
    <property type="evidence" value="ECO:0007669"/>
    <property type="project" value="TreeGrafter"/>
</dbReference>
<name>A0A6J4IU00_9BACT</name>
<dbReference type="InterPro" id="IPR000086">
    <property type="entry name" value="NUDIX_hydrolase_dom"/>
</dbReference>
<dbReference type="PANTHER" id="PTHR11839:SF18">
    <property type="entry name" value="NUDIX HYDROLASE DOMAIN-CONTAINING PROTEIN"/>
    <property type="match status" value="1"/>
</dbReference>
<protein>
    <submittedName>
        <fullName evidence="4">ADP-ribose pyrophosphatase</fullName>
        <ecNumber evidence="4">3.6.1.13</ecNumber>
    </submittedName>
</protein>
<evidence type="ECO:0000259" key="3">
    <source>
        <dbReference type="PROSITE" id="PS51462"/>
    </source>
</evidence>
<dbReference type="InterPro" id="IPR020084">
    <property type="entry name" value="NUDIX_hydrolase_CS"/>
</dbReference>
<gene>
    <name evidence="4" type="ORF">AVDCRST_MAG63-2375</name>
</gene>
<dbReference type="FunFam" id="3.90.79.10:FF:000024">
    <property type="entry name" value="ADP-ribose pyrophosphatase"/>
    <property type="match status" value="1"/>
</dbReference>
<dbReference type="Gene3D" id="3.90.79.10">
    <property type="entry name" value="Nucleoside Triphosphate Pyrophosphohydrolase"/>
    <property type="match status" value="1"/>
</dbReference>
<dbReference type="EC" id="3.6.1.13" evidence="4"/>
<feature type="domain" description="Nudix hydrolase" evidence="3">
    <location>
        <begin position="40"/>
        <end position="168"/>
    </location>
</feature>
<evidence type="ECO:0000313" key="4">
    <source>
        <dbReference type="EMBL" id="CAA9260003.1"/>
    </source>
</evidence>
<evidence type="ECO:0000256" key="2">
    <source>
        <dbReference type="ARBA" id="ARBA00022801"/>
    </source>
</evidence>
<dbReference type="PROSITE" id="PS51462">
    <property type="entry name" value="NUDIX"/>
    <property type="match status" value="1"/>
</dbReference>
<dbReference type="InterPro" id="IPR015797">
    <property type="entry name" value="NUDIX_hydrolase-like_dom_sf"/>
</dbReference>
<sequence>MDLTETVTGTRRVYDGRVVNLRVDSVRLPNGKESKREVVEHGGAVAMVPMRDRETVLLVRQWRLPAGKALLEIPAGGMEEGEAPEVCAARELAEEIGMVPGRLLPLYSCYLAPGYSTERIHGFLALDLRHAPEAADEDEFVEVVPMALEEAIARIATGEIEDAKTIAGLTLAARLLPTL</sequence>
<reference evidence="4" key="1">
    <citation type="submission" date="2020-02" db="EMBL/GenBank/DDBJ databases">
        <authorList>
            <person name="Meier V. D."/>
        </authorList>
    </citation>
    <scope>NUCLEOTIDE SEQUENCE</scope>
    <source>
        <strain evidence="4">AVDCRST_MAG63</strain>
    </source>
</reference>
<dbReference type="SUPFAM" id="SSF55811">
    <property type="entry name" value="Nudix"/>
    <property type="match status" value="1"/>
</dbReference>
<evidence type="ECO:0000256" key="1">
    <source>
        <dbReference type="ARBA" id="ARBA00001946"/>
    </source>
</evidence>
<dbReference type="AlphaFoldDB" id="A0A6J4IU00"/>
<proteinExistence type="predicted"/>
<dbReference type="EMBL" id="CADCTO010000310">
    <property type="protein sequence ID" value="CAA9260003.1"/>
    <property type="molecule type" value="Genomic_DNA"/>
</dbReference>